<keyword evidence="4" id="KW-1185">Reference proteome</keyword>
<dbReference type="Pfam" id="PF26061">
    <property type="entry name" value="DUF8021"/>
    <property type="match status" value="1"/>
</dbReference>
<dbReference type="Proteomes" id="UP001275084">
    <property type="component" value="Unassembled WGS sequence"/>
</dbReference>
<protein>
    <recommendedName>
        <fullName evidence="2">DUF8021 domain-containing protein</fullName>
    </recommendedName>
</protein>
<feature type="domain" description="DUF8021" evidence="2">
    <location>
        <begin position="94"/>
        <end position="140"/>
    </location>
</feature>
<feature type="region of interest" description="Disordered" evidence="1">
    <location>
        <begin position="22"/>
        <end position="46"/>
    </location>
</feature>
<gene>
    <name evidence="3" type="ORF">B0T25DRAFT_618287</name>
</gene>
<reference evidence="3" key="1">
    <citation type="journal article" date="2023" name="Mol. Phylogenet. Evol.">
        <title>Genome-scale phylogeny and comparative genomics of the fungal order Sordariales.</title>
        <authorList>
            <person name="Hensen N."/>
            <person name="Bonometti L."/>
            <person name="Westerberg I."/>
            <person name="Brannstrom I.O."/>
            <person name="Guillou S."/>
            <person name="Cros-Aarteil S."/>
            <person name="Calhoun S."/>
            <person name="Haridas S."/>
            <person name="Kuo A."/>
            <person name="Mondo S."/>
            <person name="Pangilinan J."/>
            <person name="Riley R."/>
            <person name="LaButti K."/>
            <person name="Andreopoulos B."/>
            <person name="Lipzen A."/>
            <person name="Chen C."/>
            <person name="Yan M."/>
            <person name="Daum C."/>
            <person name="Ng V."/>
            <person name="Clum A."/>
            <person name="Steindorff A."/>
            <person name="Ohm R.A."/>
            <person name="Martin F."/>
            <person name="Silar P."/>
            <person name="Natvig D.O."/>
            <person name="Lalanne C."/>
            <person name="Gautier V."/>
            <person name="Ament-Velasquez S.L."/>
            <person name="Kruys A."/>
            <person name="Hutchinson M.I."/>
            <person name="Powell A.J."/>
            <person name="Barry K."/>
            <person name="Miller A.N."/>
            <person name="Grigoriev I.V."/>
            <person name="Debuchy R."/>
            <person name="Gladieux P."/>
            <person name="Hiltunen Thoren M."/>
            <person name="Johannesson H."/>
        </authorList>
    </citation>
    <scope>NUCLEOTIDE SEQUENCE</scope>
    <source>
        <strain evidence="3">CBS 955.72</strain>
    </source>
</reference>
<feature type="compositionally biased region" description="Pro residues" evidence="1">
    <location>
        <begin position="27"/>
        <end position="45"/>
    </location>
</feature>
<dbReference type="InterPro" id="IPR058334">
    <property type="entry name" value="DUF8021"/>
</dbReference>
<evidence type="ECO:0000313" key="4">
    <source>
        <dbReference type="Proteomes" id="UP001275084"/>
    </source>
</evidence>
<comment type="caution">
    <text evidence="3">The sequence shown here is derived from an EMBL/GenBank/DDBJ whole genome shotgun (WGS) entry which is preliminary data.</text>
</comment>
<reference evidence="3" key="2">
    <citation type="submission" date="2023-06" db="EMBL/GenBank/DDBJ databases">
        <authorList>
            <consortium name="Lawrence Berkeley National Laboratory"/>
            <person name="Haridas S."/>
            <person name="Hensen N."/>
            <person name="Bonometti L."/>
            <person name="Westerberg I."/>
            <person name="Brannstrom I.O."/>
            <person name="Guillou S."/>
            <person name="Cros-Aarteil S."/>
            <person name="Calhoun S."/>
            <person name="Kuo A."/>
            <person name="Mondo S."/>
            <person name="Pangilinan J."/>
            <person name="Riley R."/>
            <person name="Labutti K."/>
            <person name="Andreopoulos B."/>
            <person name="Lipzen A."/>
            <person name="Chen C."/>
            <person name="Yanf M."/>
            <person name="Daum C."/>
            <person name="Ng V."/>
            <person name="Clum A."/>
            <person name="Steindorff A."/>
            <person name="Ohm R."/>
            <person name="Martin F."/>
            <person name="Silar P."/>
            <person name="Natvig D."/>
            <person name="Lalanne C."/>
            <person name="Gautier V."/>
            <person name="Ament-Velasquez S.L."/>
            <person name="Kruys A."/>
            <person name="Hutchinson M.I."/>
            <person name="Powell A.J."/>
            <person name="Barry K."/>
            <person name="Miller A.N."/>
            <person name="Grigoriev I.V."/>
            <person name="Debuchy R."/>
            <person name="Gladieux P."/>
            <person name="Thoren M.H."/>
            <person name="Johannesson H."/>
        </authorList>
    </citation>
    <scope>NUCLEOTIDE SEQUENCE</scope>
    <source>
        <strain evidence="3">CBS 955.72</strain>
    </source>
</reference>
<name>A0AAJ0H520_9PEZI</name>
<evidence type="ECO:0000256" key="1">
    <source>
        <dbReference type="SAM" id="MobiDB-lite"/>
    </source>
</evidence>
<proteinExistence type="predicted"/>
<evidence type="ECO:0000259" key="2">
    <source>
        <dbReference type="Pfam" id="PF26061"/>
    </source>
</evidence>
<dbReference type="AlphaFoldDB" id="A0AAJ0H520"/>
<accession>A0AAJ0H520</accession>
<organism evidence="3 4">
    <name type="scientific">Lasiosphaeria hispida</name>
    <dbReference type="NCBI Taxonomy" id="260671"/>
    <lineage>
        <taxon>Eukaryota</taxon>
        <taxon>Fungi</taxon>
        <taxon>Dikarya</taxon>
        <taxon>Ascomycota</taxon>
        <taxon>Pezizomycotina</taxon>
        <taxon>Sordariomycetes</taxon>
        <taxon>Sordariomycetidae</taxon>
        <taxon>Sordariales</taxon>
        <taxon>Lasiosphaeriaceae</taxon>
        <taxon>Lasiosphaeria</taxon>
    </lineage>
</organism>
<dbReference type="EMBL" id="JAUIQD010000009">
    <property type="protein sequence ID" value="KAK3339742.1"/>
    <property type="molecule type" value="Genomic_DNA"/>
</dbReference>
<sequence length="152" mass="15122">MPLPISRATAALLDTLLLPPDLGPLTAAPPPPPSTPSPSPTPSPPHIFYTDTSVLAIKSIDVVATTTGNGNFNAPAALAALRGESWTTIGIKARNTRDKLLAAADAFLDALGGGTNATVPWAAVGCGRLDGGVYVTAGECGDLKGAGGRGGP</sequence>
<evidence type="ECO:0000313" key="3">
    <source>
        <dbReference type="EMBL" id="KAK3339742.1"/>
    </source>
</evidence>